<gene>
    <name evidence="4" type="ORF">PCOR1329_LOCUS54578</name>
</gene>
<comment type="caution">
    <text evidence="4">The sequence shown here is derived from an EMBL/GenBank/DDBJ whole genome shotgun (WGS) entry which is preliminary data.</text>
</comment>
<feature type="region of interest" description="Disordered" evidence="1">
    <location>
        <begin position="53"/>
        <end position="83"/>
    </location>
</feature>
<dbReference type="InterPro" id="IPR056333">
    <property type="entry name" value="BBS7_pf_dom"/>
</dbReference>
<evidence type="ECO:0000259" key="3">
    <source>
        <dbReference type="Pfam" id="PF23361"/>
    </source>
</evidence>
<dbReference type="PANTHER" id="PTHR16074">
    <property type="entry name" value="BARDET-BIEDL SYNDROME 7 PROTEIN"/>
    <property type="match status" value="1"/>
</dbReference>
<reference evidence="4" key="1">
    <citation type="submission" date="2023-10" db="EMBL/GenBank/DDBJ databases">
        <authorList>
            <person name="Chen Y."/>
            <person name="Shah S."/>
            <person name="Dougan E. K."/>
            <person name="Thang M."/>
            <person name="Chan C."/>
        </authorList>
    </citation>
    <scope>NUCLEOTIDE SEQUENCE [LARGE SCALE GENOMIC DNA]</scope>
</reference>
<evidence type="ECO:0000313" key="4">
    <source>
        <dbReference type="EMBL" id="CAK0867705.1"/>
    </source>
</evidence>
<dbReference type="EMBL" id="CAUYUJ010016671">
    <property type="protein sequence ID" value="CAK0867705.1"/>
    <property type="molecule type" value="Genomic_DNA"/>
</dbReference>
<name>A0ABN9V4W4_9DINO</name>
<feature type="compositionally biased region" description="Basic and acidic residues" evidence="1">
    <location>
        <begin position="54"/>
        <end position="70"/>
    </location>
</feature>
<keyword evidence="5" id="KW-1185">Reference proteome</keyword>
<dbReference type="Pfam" id="PF23361">
    <property type="entry name" value="BBS7_pf"/>
    <property type="match status" value="1"/>
</dbReference>
<dbReference type="Pfam" id="PF23349">
    <property type="entry name" value="BBS7_hp"/>
    <property type="match status" value="1"/>
</dbReference>
<organism evidence="4 5">
    <name type="scientific">Prorocentrum cordatum</name>
    <dbReference type="NCBI Taxonomy" id="2364126"/>
    <lineage>
        <taxon>Eukaryota</taxon>
        <taxon>Sar</taxon>
        <taxon>Alveolata</taxon>
        <taxon>Dinophyceae</taxon>
        <taxon>Prorocentrales</taxon>
        <taxon>Prorocentraceae</taxon>
        <taxon>Prorocentrum</taxon>
    </lineage>
</organism>
<dbReference type="Proteomes" id="UP001189429">
    <property type="component" value="Unassembled WGS sequence"/>
</dbReference>
<feature type="compositionally biased region" description="Low complexity" evidence="1">
    <location>
        <begin position="150"/>
        <end position="164"/>
    </location>
</feature>
<evidence type="ECO:0000259" key="2">
    <source>
        <dbReference type="Pfam" id="PF23349"/>
    </source>
</evidence>
<sequence length="480" mass="53144">MSSLPKASSLKRRKLQMDAISAEQDLWEAKIRMAQDSRAQQDTLLVEVAETAQEETKLNSDIERKTDLPKRLSPNRRQAEKLEQICKDKEGQVAVLQGQLDACPGSPGELGLDGAPAAAERAQQRRRAPPDQGEAADPPRRRPWAPPERPAVGGAAERAAAPAAGRGGTADGAGGRDWAVRFLELPWVRAARGAPEGAPRERAAAPAAGRGGAADGAGDCDWAVRLLQLPWAQAARGAQVAEKSVDQDARIAELEWRLARSAQELLKGPAVVKEMFAETFGTTPEDQGKLGQPVLWPVPSFQVFVAHRSTFAGTLLHGQYTKGSATFRSDSITTISVLKDLITREATAKKIQLKIDVEVKDETFPRFLELIHPKLEFQHSLTQQVRMVEPLREVQLQEGDVKFLAPELQQVLERGTEIQQQFELQPRRLAFLHSLVASAYRHKWRLRGYQSVEHRMNELQKLLDDYNVEQIAAFFDEPVD</sequence>
<accession>A0ABN9V4W4</accession>
<feature type="region of interest" description="Disordered" evidence="1">
    <location>
        <begin position="193"/>
        <end position="215"/>
    </location>
</feature>
<evidence type="ECO:0000256" key="1">
    <source>
        <dbReference type="SAM" id="MobiDB-lite"/>
    </source>
</evidence>
<proteinExistence type="predicted"/>
<dbReference type="PANTHER" id="PTHR16074:SF4">
    <property type="entry name" value="BARDET-BIEDL SYNDROME 7 PROTEIN"/>
    <property type="match status" value="1"/>
</dbReference>
<dbReference type="InterPro" id="IPR056335">
    <property type="entry name" value="BBS7_hairpin"/>
</dbReference>
<feature type="region of interest" description="Disordered" evidence="1">
    <location>
        <begin position="105"/>
        <end position="173"/>
    </location>
</feature>
<protein>
    <submittedName>
        <fullName evidence="4">Uncharacterized protein</fullName>
    </submittedName>
</protein>
<feature type="domain" description="BBS7 helical hairpin" evidence="2">
    <location>
        <begin position="361"/>
        <end position="475"/>
    </location>
</feature>
<evidence type="ECO:0000313" key="5">
    <source>
        <dbReference type="Proteomes" id="UP001189429"/>
    </source>
</evidence>
<feature type="domain" description="BBS7 platform" evidence="3">
    <location>
        <begin position="303"/>
        <end position="358"/>
    </location>
</feature>